<feature type="signal peptide" evidence="1">
    <location>
        <begin position="1"/>
        <end position="21"/>
    </location>
</feature>
<dbReference type="RefSeq" id="WP_377317406.1">
    <property type="nucleotide sequence ID" value="NZ_JBHSNF010000001.1"/>
</dbReference>
<name>A0ABW0QJR9_9GAMM</name>
<reference evidence="3" key="1">
    <citation type="journal article" date="2019" name="Int. J. Syst. Evol. Microbiol.">
        <title>The Global Catalogue of Microorganisms (GCM) 10K type strain sequencing project: providing services to taxonomists for standard genome sequencing and annotation.</title>
        <authorList>
            <consortium name="The Broad Institute Genomics Platform"/>
            <consortium name="The Broad Institute Genome Sequencing Center for Infectious Disease"/>
            <person name="Wu L."/>
            <person name="Ma J."/>
        </authorList>
    </citation>
    <scope>NUCLEOTIDE SEQUENCE [LARGE SCALE GENOMIC DNA]</scope>
    <source>
        <strain evidence="3">CGMCC 1.16619</strain>
    </source>
</reference>
<dbReference type="Proteomes" id="UP001596114">
    <property type="component" value="Unassembled WGS sequence"/>
</dbReference>
<dbReference type="EMBL" id="JBHSNF010000001">
    <property type="protein sequence ID" value="MFC5524846.1"/>
    <property type="molecule type" value="Genomic_DNA"/>
</dbReference>
<keyword evidence="1" id="KW-0732">Signal</keyword>
<protein>
    <submittedName>
        <fullName evidence="2">Uncharacterized protein</fullName>
    </submittedName>
</protein>
<feature type="chain" id="PRO_5046360387" evidence="1">
    <location>
        <begin position="22"/>
        <end position="448"/>
    </location>
</feature>
<gene>
    <name evidence="2" type="ORF">ACFPPA_03730</name>
</gene>
<comment type="caution">
    <text evidence="2">The sequence shown here is derived from an EMBL/GenBank/DDBJ whole genome shotgun (WGS) entry which is preliminary data.</text>
</comment>
<evidence type="ECO:0000313" key="2">
    <source>
        <dbReference type="EMBL" id="MFC5524846.1"/>
    </source>
</evidence>
<organism evidence="2 3">
    <name type="scientific">Rhodanobacter ginsengisoli</name>
    <dbReference type="NCBI Taxonomy" id="418646"/>
    <lineage>
        <taxon>Bacteria</taxon>
        <taxon>Pseudomonadati</taxon>
        <taxon>Pseudomonadota</taxon>
        <taxon>Gammaproteobacteria</taxon>
        <taxon>Lysobacterales</taxon>
        <taxon>Rhodanobacteraceae</taxon>
        <taxon>Rhodanobacter</taxon>
    </lineage>
</organism>
<evidence type="ECO:0000256" key="1">
    <source>
        <dbReference type="SAM" id="SignalP"/>
    </source>
</evidence>
<proteinExistence type="predicted"/>
<evidence type="ECO:0000313" key="3">
    <source>
        <dbReference type="Proteomes" id="UP001596114"/>
    </source>
</evidence>
<keyword evidence="3" id="KW-1185">Reference proteome</keyword>
<sequence length="448" mass="49830">MRSTRAGILFACVLLAGGMPAAGQVPSGAEWQARQGEALRRSESILQRAAAQEGLLAQYQLMRDAYNASRDPVFRRVFGQYLSWYQTFIGDYPAAAASFSIRQSLLPQDHPSPLATPGYSARNAVEAIAELARNRRAVFFNEAHNVPLTRSLTVQLLGRLRAEGFDYFAAETLSTRDAGLQSRGYPVRASGFYTREPIAAEMVRTALKLGFKVIAYESGPDVSGDAREAEQAARLYRQVFQKDPGARLVVNAGYGHIQESGDFLGGSSMAEHLRKLSGIDPLTVEQTVMFPHPSAEDDHPYYSAVMQALRPQSPIVFEDEAGHPWTLRAGYDVSVFFPPQVLRHGRPEWLRLGDLRRPYYISGSRCLYRYPCLVEARYADEGEDAIPADRLVLDPAPLNVMPQQRLPFAQAPADADLYLRPGKYRLTYRRRNGHVAARETITVPGRPP</sequence>
<accession>A0ABW0QJR9</accession>